<dbReference type="Pfam" id="PF06985">
    <property type="entry name" value="HET"/>
    <property type="match status" value="1"/>
</dbReference>
<accession>A0A364N751</accession>
<dbReference type="PANTHER" id="PTHR33112">
    <property type="entry name" value="DOMAIN PROTEIN, PUTATIVE-RELATED"/>
    <property type="match status" value="1"/>
</dbReference>
<reference evidence="4" key="1">
    <citation type="submission" date="2018-05" db="EMBL/GenBank/DDBJ databases">
        <title>Draft genome sequence of Stemphylium lycopersici strain CIDEFI 213.</title>
        <authorList>
            <person name="Medina R."/>
            <person name="Franco M.E.E."/>
            <person name="Lucentini C.G."/>
            <person name="Saparrat M.C.N."/>
            <person name="Balatti P.A."/>
        </authorList>
    </citation>
    <scope>NUCLEOTIDE SEQUENCE [LARGE SCALE GENOMIC DNA]</scope>
    <source>
        <strain evidence="4">CIDEFI 213</strain>
    </source>
</reference>
<evidence type="ECO:0000313" key="4">
    <source>
        <dbReference type="Proteomes" id="UP000249619"/>
    </source>
</evidence>
<evidence type="ECO:0000313" key="3">
    <source>
        <dbReference type="EMBL" id="RAR12861.1"/>
    </source>
</evidence>
<feature type="compositionally biased region" description="Basic and acidic residues" evidence="1">
    <location>
        <begin position="188"/>
        <end position="200"/>
    </location>
</feature>
<evidence type="ECO:0000259" key="2">
    <source>
        <dbReference type="Pfam" id="PF06985"/>
    </source>
</evidence>
<dbReference type="Proteomes" id="UP000249619">
    <property type="component" value="Unassembled WGS sequence"/>
</dbReference>
<name>A0A364N751_STELY</name>
<dbReference type="EMBL" id="QGDH01000044">
    <property type="protein sequence ID" value="RAR12861.1"/>
    <property type="molecule type" value="Genomic_DNA"/>
</dbReference>
<organism evidence="3 4">
    <name type="scientific">Stemphylium lycopersici</name>
    <name type="common">Tomato gray leaf spot disease fungus</name>
    <name type="synonym">Thyrospora lycopersici</name>
    <dbReference type="NCBI Taxonomy" id="183478"/>
    <lineage>
        <taxon>Eukaryota</taxon>
        <taxon>Fungi</taxon>
        <taxon>Dikarya</taxon>
        <taxon>Ascomycota</taxon>
        <taxon>Pezizomycotina</taxon>
        <taxon>Dothideomycetes</taxon>
        <taxon>Pleosporomycetidae</taxon>
        <taxon>Pleosporales</taxon>
        <taxon>Pleosporineae</taxon>
        <taxon>Pleosporaceae</taxon>
        <taxon>Stemphylium</taxon>
    </lineage>
</organism>
<proteinExistence type="predicted"/>
<keyword evidence="4" id="KW-1185">Reference proteome</keyword>
<dbReference type="STRING" id="183478.A0A364N751"/>
<sequence>MASIRRSAASALSRILTLRYQPLCARCSKMLKGWEDGCPHSWEWDWHTTIGNLKDDSRTCSCCQFLVQALDASPWIQHKNQDELHIRTEHVGSQHSRSPLSKDQASTDFKAYYRPVLCVAWRPGDDHGRRSNSMDLGRNCTWILPEATAHTEIECSLDPQTFCGRRIGPLVDFSLIRGWLKTCTRSHQGREHKEPQKETDQVDSPESDCRPNRRESIPDFRLVDVHKRCVVRANPAEDYAALSYVWGNAKRLLLCESTQDWLSTPGALSPDEDRIPQTFKDTLKVAETLGISHVWIDALCINQTDMKQVESHMNAMGSIYGAALLTIVSNTENADTGIPGVSLLRGFPQASFHRKGISYLSARKTFAQALERSPWQKRAWCLQEKLFSKRLLIFTSSQAFYHCDAATWFEDTIMEPKDKYSTSLQVSEKVWIDRKSKEAIQRCTAYESYRSVLYERGFWSLVEDYSQRQLSFDGDAIRAFAGILKSVESQHGVALWGIPQYHFIRGISWYHTEHKAHLRRGGVPSWSWAGWRTDANNSLKFASCKRRDTDVGFSHGQYRVACGKRAQPSVWDIQWYYYAFDENSGQMETTTVQLEPGDTGAESRGARYRHAPIIARPALLH</sequence>
<evidence type="ECO:0000256" key="1">
    <source>
        <dbReference type="SAM" id="MobiDB-lite"/>
    </source>
</evidence>
<protein>
    <submittedName>
        <fullName evidence="3">HET-domain-containing protein</fullName>
    </submittedName>
</protein>
<comment type="caution">
    <text evidence="3">The sequence shown here is derived from an EMBL/GenBank/DDBJ whole genome shotgun (WGS) entry which is preliminary data.</text>
</comment>
<feature type="domain" description="Heterokaryon incompatibility" evidence="2">
    <location>
        <begin position="239"/>
        <end position="384"/>
    </location>
</feature>
<feature type="region of interest" description="Disordered" evidence="1">
    <location>
        <begin position="186"/>
        <end position="213"/>
    </location>
</feature>
<dbReference type="AlphaFoldDB" id="A0A364N751"/>
<dbReference type="InterPro" id="IPR010730">
    <property type="entry name" value="HET"/>
</dbReference>
<gene>
    <name evidence="3" type="ORF">DDE83_003780</name>
</gene>
<dbReference type="PANTHER" id="PTHR33112:SF12">
    <property type="entry name" value="HETEROKARYON INCOMPATIBILITY DOMAIN-CONTAINING PROTEIN"/>
    <property type="match status" value="1"/>
</dbReference>